<evidence type="ECO:0000313" key="3">
    <source>
        <dbReference type="EMBL" id="QTX03651.1"/>
    </source>
</evidence>
<feature type="compositionally biased region" description="Low complexity" evidence="1">
    <location>
        <begin position="116"/>
        <end position="125"/>
    </location>
</feature>
<dbReference type="PANTHER" id="PTHR21666:SF270">
    <property type="entry name" value="MUREIN HYDROLASE ACTIVATOR ENVC"/>
    <property type="match status" value="1"/>
</dbReference>
<feature type="compositionally biased region" description="Low complexity" evidence="1">
    <location>
        <begin position="198"/>
        <end position="220"/>
    </location>
</feature>
<evidence type="ECO:0000256" key="1">
    <source>
        <dbReference type="SAM" id="MobiDB-lite"/>
    </source>
</evidence>
<gene>
    <name evidence="3" type="ORF">G127AT_09900</name>
</gene>
<dbReference type="Pfam" id="PF01551">
    <property type="entry name" value="Peptidase_M23"/>
    <property type="match status" value="1"/>
</dbReference>
<accession>A0A975IP69</accession>
<dbReference type="Gene3D" id="2.70.70.10">
    <property type="entry name" value="Glucose Permease (Domain IIA)"/>
    <property type="match status" value="1"/>
</dbReference>
<feature type="compositionally biased region" description="Low complexity" evidence="1">
    <location>
        <begin position="39"/>
        <end position="62"/>
    </location>
</feature>
<evidence type="ECO:0000259" key="2">
    <source>
        <dbReference type="Pfam" id="PF01551"/>
    </source>
</evidence>
<dbReference type="SUPFAM" id="SSF51261">
    <property type="entry name" value="Duplicated hybrid motif"/>
    <property type="match status" value="1"/>
</dbReference>
<keyword evidence="4" id="KW-1185">Reference proteome</keyword>
<dbReference type="PANTHER" id="PTHR21666">
    <property type="entry name" value="PEPTIDASE-RELATED"/>
    <property type="match status" value="1"/>
</dbReference>
<evidence type="ECO:0000313" key="4">
    <source>
        <dbReference type="Proteomes" id="UP000671914"/>
    </source>
</evidence>
<feature type="compositionally biased region" description="Basic and acidic residues" evidence="1">
    <location>
        <begin position="24"/>
        <end position="38"/>
    </location>
</feature>
<dbReference type="EMBL" id="CP071696">
    <property type="protein sequence ID" value="QTX03651.1"/>
    <property type="molecule type" value="Genomic_DNA"/>
</dbReference>
<feature type="region of interest" description="Disordered" evidence="1">
    <location>
        <begin position="1"/>
        <end position="220"/>
    </location>
</feature>
<dbReference type="InterPro" id="IPR016047">
    <property type="entry name" value="M23ase_b-sheet_dom"/>
</dbReference>
<dbReference type="Proteomes" id="UP000671914">
    <property type="component" value="Chromosome"/>
</dbReference>
<sequence>MPEYPLVPDGRLPGSDSASSADRPLTRRELRERQRAREAAQAASAQPTSGPAAGGPAQQPGGPSWRADAAAPSTWQANGDGSPQGRLPGPSASRPAQRPAPASGAAPRRPAPPAASPQRPANARSVAAPSRQPGQDGAAAPRRTPSPSNPPQPAAPASRPGATARQGLPQGRPATGAQGAPASTRRPANTGLPEHPRASTPAESTASREATASAAAVPGAVDPFTAVFGDAFVQVDETRAPGAASSSSSDTGATSFDWLLGEFTDEPAPAPAAPRAAPGPARSTGEQPRRPAAPSDTGKKGRKGRPAPVSDAAGGRKPVRVRVKQRPAGRGTPRRTAAKVASLAAMSFVALMTVATTIPSLSLMSTQDVQAMAMSGLRETQGPQQSVTIDGGTQIASTGHEGYESMTIMEYAEAAGIRPEATFTNNPLGTIQWPFAVGVHIGDRFGYRDCAGCSVDHGGQDFNPGYGAEIQAIADGVVSVAENGGGSLGVHMMIDHVIDGEVVTSVYAHMQYDSMRFEAGDHVSVGDVLGLTGSTGMSTGPHLHFEIRVGGVEGTKVDPLDWLYLYTN</sequence>
<dbReference type="KEGG" id="aarc:G127AT_09900"/>
<organism evidence="3 4">
    <name type="scientific">Agromyces archimandritae</name>
    <dbReference type="NCBI Taxonomy" id="2781962"/>
    <lineage>
        <taxon>Bacteria</taxon>
        <taxon>Bacillati</taxon>
        <taxon>Actinomycetota</taxon>
        <taxon>Actinomycetes</taxon>
        <taxon>Micrococcales</taxon>
        <taxon>Microbacteriaceae</taxon>
        <taxon>Agromyces</taxon>
    </lineage>
</organism>
<feature type="compositionally biased region" description="Low complexity" evidence="1">
    <location>
        <begin position="88"/>
        <end position="108"/>
    </location>
</feature>
<dbReference type="CDD" id="cd12797">
    <property type="entry name" value="M23_peptidase"/>
    <property type="match status" value="1"/>
</dbReference>
<name>A0A975IP69_9MICO</name>
<reference evidence="3" key="1">
    <citation type="submission" date="2021-03" db="EMBL/GenBank/DDBJ databases">
        <title>Agromyces archimandritus sp. nov., isolated from the cockroach Archimandrita tessellata.</title>
        <authorList>
            <person name="Guzman J."/>
            <person name="Ortuzar M."/>
            <person name="Poehlein A."/>
            <person name="Daniel R."/>
            <person name="Trujillo M."/>
            <person name="Vilcinskas A."/>
        </authorList>
    </citation>
    <scope>NUCLEOTIDE SEQUENCE</scope>
    <source>
        <strain evidence="3">G127AT</strain>
    </source>
</reference>
<dbReference type="InterPro" id="IPR011055">
    <property type="entry name" value="Dup_hybrid_motif"/>
</dbReference>
<dbReference type="AlphaFoldDB" id="A0A975IP69"/>
<dbReference type="RefSeq" id="WP_210896455.1">
    <property type="nucleotide sequence ID" value="NZ_CP071696.1"/>
</dbReference>
<dbReference type="GO" id="GO:0004222">
    <property type="term" value="F:metalloendopeptidase activity"/>
    <property type="evidence" value="ECO:0007669"/>
    <property type="project" value="TreeGrafter"/>
</dbReference>
<dbReference type="InterPro" id="IPR050570">
    <property type="entry name" value="Cell_wall_metabolism_enzyme"/>
</dbReference>
<protein>
    <submittedName>
        <fullName evidence="3">Peptidoglycan DD-metalloendopeptidase family protein</fullName>
    </submittedName>
</protein>
<proteinExistence type="predicted"/>
<feature type="compositionally biased region" description="Basic residues" evidence="1">
    <location>
        <begin position="317"/>
        <end position="336"/>
    </location>
</feature>
<feature type="domain" description="M23ase beta-sheet core" evidence="2">
    <location>
        <begin position="457"/>
        <end position="559"/>
    </location>
</feature>
<feature type="region of interest" description="Disordered" evidence="1">
    <location>
        <begin position="264"/>
        <end position="336"/>
    </location>
</feature>
<feature type="compositionally biased region" description="Low complexity" evidence="1">
    <location>
        <begin position="273"/>
        <end position="282"/>
    </location>
</feature>